<name>X1TW99_9ZZZZ</name>
<dbReference type="EMBL" id="BARW01029450">
    <property type="protein sequence ID" value="GAJ09608.1"/>
    <property type="molecule type" value="Genomic_DNA"/>
</dbReference>
<comment type="caution">
    <text evidence="1">The sequence shown here is derived from an EMBL/GenBank/DDBJ whole genome shotgun (WGS) entry which is preliminary data.</text>
</comment>
<organism evidence="1">
    <name type="scientific">marine sediment metagenome</name>
    <dbReference type="NCBI Taxonomy" id="412755"/>
    <lineage>
        <taxon>unclassified sequences</taxon>
        <taxon>metagenomes</taxon>
        <taxon>ecological metagenomes</taxon>
    </lineage>
</organism>
<gene>
    <name evidence="1" type="ORF">S12H4_47321</name>
</gene>
<reference evidence="1" key="1">
    <citation type="journal article" date="2014" name="Front. Microbiol.">
        <title>High frequency of phylogenetically diverse reductive dehalogenase-homologous genes in deep subseafloor sedimentary metagenomes.</title>
        <authorList>
            <person name="Kawai M."/>
            <person name="Futagami T."/>
            <person name="Toyoda A."/>
            <person name="Takaki Y."/>
            <person name="Nishi S."/>
            <person name="Hori S."/>
            <person name="Arai W."/>
            <person name="Tsubouchi T."/>
            <person name="Morono Y."/>
            <person name="Uchiyama I."/>
            <person name="Ito T."/>
            <person name="Fujiyama A."/>
            <person name="Inagaki F."/>
            <person name="Takami H."/>
        </authorList>
    </citation>
    <scope>NUCLEOTIDE SEQUENCE</scope>
    <source>
        <strain evidence="1">Expedition CK06-06</strain>
    </source>
</reference>
<protein>
    <submittedName>
        <fullName evidence="1">Uncharacterized protein</fullName>
    </submittedName>
</protein>
<proteinExistence type="predicted"/>
<evidence type="ECO:0000313" key="1">
    <source>
        <dbReference type="EMBL" id="GAJ09608.1"/>
    </source>
</evidence>
<accession>X1TW99</accession>
<sequence>MEPDRGSFCKRKLAVFTLFSLAGPAAKPDSHRAPVTGGVGTQIKLVVIMAKNPSTLVTPGKARHFSSHY</sequence>
<dbReference type="AlphaFoldDB" id="X1TW99"/>